<evidence type="ECO:0000313" key="2">
    <source>
        <dbReference type="Proteomes" id="UP000246073"/>
    </source>
</evidence>
<protein>
    <submittedName>
        <fullName evidence="1">Uncharacterized protein</fullName>
    </submittedName>
</protein>
<gene>
    <name evidence="1" type="ORF">OHAE_3071</name>
</gene>
<dbReference type="EMBL" id="OOFM01000004">
    <property type="protein sequence ID" value="SPL63139.1"/>
    <property type="molecule type" value="Genomic_DNA"/>
</dbReference>
<sequence>MTYGVSSGFVVLCVKIVHVTCTVVSVFGELLARPAEEGI</sequence>
<accession>A0A2P9HGD6</accession>
<evidence type="ECO:0000313" key="1">
    <source>
        <dbReference type="EMBL" id="SPL63139.1"/>
    </source>
</evidence>
<dbReference type="Proteomes" id="UP000246073">
    <property type="component" value="Unassembled WGS sequence"/>
</dbReference>
<name>A0A2P9HGD6_9HYPH</name>
<reference evidence="2" key="1">
    <citation type="submission" date="2017-12" db="EMBL/GenBank/DDBJ databases">
        <authorList>
            <person name="Diaz M."/>
        </authorList>
    </citation>
    <scope>NUCLEOTIDE SEQUENCE [LARGE SCALE GENOMIC DNA]</scope>
    <source>
        <strain evidence="2">FI11154</strain>
    </source>
</reference>
<proteinExistence type="predicted"/>
<organism evidence="1 2">
    <name type="scientific">Ochrobactrum soli</name>
    <dbReference type="NCBI Taxonomy" id="2448455"/>
    <lineage>
        <taxon>Bacteria</taxon>
        <taxon>Pseudomonadati</taxon>
        <taxon>Pseudomonadota</taxon>
        <taxon>Alphaproteobacteria</taxon>
        <taxon>Hyphomicrobiales</taxon>
        <taxon>Brucellaceae</taxon>
        <taxon>Brucella/Ochrobactrum group</taxon>
        <taxon>Ochrobactrum</taxon>
    </lineage>
</organism>
<dbReference type="AlphaFoldDB" id="A0A2P9HGD6"/>